<feature type="binding site" evidence="5">
    <location>
        <begin position="267"/>
        <end position="274"/>
    </location>
    <ligand>
        <name>ATP</name>
        <dbReference type="ChEBI" id="CHEBI:30616"/>
    </ligand>
</feature>
<dbReference type="GO" id="GO:0005524">
    <property type="term" value="F:ATP binding"/>
    <property type="evidence" value="ECO:0007669"/>
    <property type="project" value="UniProtKB-UniRule"/>
</dbReference>
<dbReference type="PATRIC" id="fig|997872.3.peg.508"/>
<feature type="compositionally biased region" description="Low complexity" evidence="6">
    <location>
        <begin position="14"/>
        <end position="30"/>
    </location>
</feature>
<feature type="region of interest" description="Disordered" evidence="6">
    <location>
        <begin position="1"/>
        <end position="30"/>
    </location>
</feature>
<keyword evidence="4 5" id="KW-0067">ATP-binding</keyword>
<dbReference type="OrthoDB" id="3196525at2"/>
<evidence type="ECO:0000313" key="9">
    <source>
        <dbReference type="Proteomes" id="UP000012651"/>
    </source>
</evidence>
<evidence type="ECO:0000256" key="6">
    <source>
        <dbReference type="SAM" id="MobiDB-lite"/>
    </source>
</evidence>
<name>N2BMW6_9ACTN</name>
<keyword evidence="2 5" id="KW-0378">Hydrolase</keyword>
<dbReference type="PROSITE" id="PS51198">
    <property type="entry name" value="UVRD_HELICASE_ATP_BIND"/>
    <property type="match status" value="1"/>
</dbReference>
<dbReference type="HOGENOM" id="CLU_010312_4_0_11"/>
<dbReference type="RefSeq" id="WP_002563285.1">
    <property type="nucleotide sequence ID" value="NZ_KB822533.1"/>
</dbReference>
<dbReference type="Pfam" id="PF00580">
    <property type="entry name" value="UvrD-helicase"/>
    <property type="match status" value="1"/>
</dbReference>
<dbReference type="EMBL" id="AGXC01000002">
    <property type="protein sequence ID" value="EMZ41536.1"/>
    <property type="molecule type" value="Genomic_DNA"/>
</dbReference>
<dbReference type="Proteomes" id="UP000012651">
    <property type="component" value="Unassembled WGS sequence"/>
</dbReference>
<dbReference type="Gene3D" id="3.40.50.300">
    <property type="entry name" value="P-loop containing nucleotide triphosphate hydrolases"/>
    <property type="match status" value="3"/>
</dbReference>
<protein>
    <recommendedName>
        <fullName evidence="7">UvrD-like helicase ATP-binding domain-containing protein</fullName>
    </recommendedName>
</protein>
<comment type="caution">
    <text evidence="8">The sequence shown here is derived from an EMBL/GenBank/DDBJ whole genome shotgun (WGS) entry which is preliminary data.</text>
</comment>
<evidence type="ECO:0000313" key="8">
    <source>
        <dbReference type="EMBL" id="EMZ41536.1"/>
    </source>
</evidence>
<feature type="domain" description="UvrD-like helicase ATP-binding" evidence="7">
    <location>
        <begin position="246"/>
        <end position="583"/>
    </location>
</feature>
<proteinExistence type="predicted"/>
<dbReference type="InterPro" id="IPR027785">
    <property type="entry name" value="UvrD-like_helicase_C"/>
</dbReference>
<dbReference type="InterPro" id="IPR014016">
    <property type="entry name" value="UvrD-like_ATP-bd"/>
</dbReference>
<dbReference type="AlphaFoldDB" id="N2BMW6"/>
<dbReference type="GO" id="GO:0043138">
    <property type="term" value="F:3'-5' DNA helicase activity"/>
    <property type="evidence" value="ECO:0007669"/>
    <property type="project" value="TreeGrafter"/>
</dbReference>
<organism evidence="8 9">
    <name type="scientific">Atopobium minutum 10063974</name>
    <dbReference type="NCBI Taxonomy" id="997872"/>
    <lineage>
        <taxon>Bacteria</taxon>
        <taxon>Bacillati</taxon>
        <taxon>Actinomycetota</taxon>
        <taxon>Coriobacteriia</taxon>
        <taxon>Coriobacteriales</taxon>
        <taxon>Atopobiaceae</taxon>
        <taxon>Atopobium</taxon>
    </lineage>
</organism>
<evidence type="ECO:0000256" key="4">
    <source>
        <dbReference type="ARBA" id="ARBA00022840"/>
    </source>
</evidence>
<evidence type="ECO:0000256" key="5">
    <source>
        <dbReference type="PROSITE-ProRule" id="PRU00560"/>
    </source>
</evidence>
<gene>
    <name evidence="8" type="ORF">HMPREF1091_00510</name>
</gene>
<keyword evidence="3 5" id="KW-0347">Helicase</keyword>
<evidence type="ECO:0000256" key="2">
    <source>
        <dbReference type="ARBA" id="ARBA00022801"/>
    </source>
</evidence>
<dbReference type="SUPFAM" id="SSF52540">
    <property type="entry name" value="P-loop containing nucleoside triphosphate hydrolases"/>
    <property type="match status" value="1"/>
</dbReference>
<dbReference type="PANTHER" id="PTHR11070">
    <property type="entry name" value="UVRD / RECB / PCRA DNA HELICASE FAMILY MEMBER"/>
    <property type="match status" value="1"/>
</dbReference>
<dbReference type="Pfam" id="PF13538">
    <property type="entry name" value="UvrD_C_2"/>
    <property type="match status" value="1"/>
</dbReference>
<reference evidence="8 9" key="1">
    <citation type="submission" date="2013-03" db="EMBL/GenBank/DDBJ databases">
        <title>The Genome Sequence of Atopobium minutum 10063974.</title>
        <authorList>
            <consortium name="The Broad Institute Genome Sequencing Platform"/>
            <person name="Earl A."/>
            <person name="Ward D."/>
            <person name="Feldgarden M."/>
            <person name="Gevers D."/>
            <person name="Lambert T."/>
            <person name="Marvaud J.-C."/>
            <person name="Courvalin P."/>
            <person name="Walker B."/>
            <person name="Young S.K."/>
            <person name="Zeng Q."/>
            <person name="Gargeya S."/>
            <person name="Fitzgerald M."/>
            <person name="Haas B."/>
            <person name="Abouelleil A."/>
            <person name="Alvarado L."/>
            <person name="Arachchi H.M."/>
            <person name="Berlin A.M."/>
            <person name="Chapman S.B."/>
            <person name="Dewar J."/>
            <person name="Goldberg J."/>
            <person name="Griggs A."/>
            <person name="Gujja S."/>
            <person name="Hansen M."/>
            <person name="Howarth C."/>
            <person name="Imamovic A."/>
            <person name="Larimer J."/>
            <person name="McCowan C."/>
            <person name="Murphy C."/>
            <person name="Neiman D."/>
            <person name="Pearson M."/>
            <person name="Priest M."/>
            <person name="Roberts A."/>
            <person name="Saif S."/>
            <person name="Shea T."/>
            <person name="Sisk P."/>
            <person name="Sykes S."/>
            <person name="Wortman J."/>
            <person name="Nusbaum C."/>
            <person name="Birren B."/>
        </authorList>
    </citation>
    <scope>NUCLEOTIDE SEQUENCE [LARGE SCALE GENOMIC DNA]</scope>
    <source>
        <strain evidence="8 9">10063974</strain>
    </source>
</reference>
<accession>N2BMW6</accession>
<dbReference type="GO" id="GO:0005829">
    <property type="term" value="C:cytosol"/>
    <property type="evidence" value="ECO:0007669"/>
    <property type="project" value="TreeGrafter"/>
</dbReference>
<keyword evidence="9" id="KW-1185">Reference proteome</keyword>
<evidence type="ECO:0000256" key="1">
    <source>
        <dbReference type="ARBA" id="ARBA00022741"/>
    </source>
</evidence>
<dbReference type="GO" id="GO:0016787">
    <property type="term" value="F:hydrolase activity"/>
    <property type="evidence" value="ECO:0007669"/>
    <property type="project" value="UniProtKB-UniRule"/>
</dbReference>
<evidence type="ECO:0000256" key="3">
    <source>
        <dbReference type="ARBA" id="ARBA00022806"/>
    </source>
</evidence>
<dbReference type="InterPro" id="IPR027417">
    <property type="entry name" value="P-loop_NTPase"/>
</dbReference>
<dbReference type="PANTHER" id="PTHR11070:SF17">
    <property type="entry name" value="DNA HELICASE IV"/>
    <property type="match status" value="1"/>
</dbReference>
<dbReference type="GO" id="GO:0000725">
    <property type="term" value="P:recombinational repair"/>
    <property type="evidence" value="ECO:0007669"/>
    <property type="project" value="TreeGrafter"/>
</dbReference>
<dbReference type="GO" id="GO:0003677">
    <property type="term" value="F:DNA binding"/>
    <property type="evidence" value="ECO:0007669"/>
    <property type="project" value="InterPro"/>
</dbReference>
<keyword evidence="1 5" id="KW-0547">Nucleotide-binding</keyword>
<evidence type="ECO:0000259" key="7">
    <source>
        <dbReference type="PROSITE" id="PS51198"/>
    </source>
</evidence>
<sequence length="748" mass="84658">MSQDTFDPSEGSPHADAAHAAHTADASNTAHAADQLTQQDPIFVAEQEHLTQTYNTLVELRDALNSELETAHKGAAQDLRDLSDEIRIDFGGADETMETLAAIETLNAVIDAYNQYHDFSVDKLRRILLALQRPYFAMVRLQMRPNQPARDIYIGAAGVTDNARRPLIVDWRSPVAETYYNQQMGKTSYLVDGKERRVTLELRRQYDIFRNTLHNYFDTTVAIQDSMLLNTLKRHHSEKLQAITATIQREQNQIVRHADVPALLVDGIAGSGKTSVLLQRIAYLFYQERETLRPDQVYLFTPNSVFESYIDQVLPSLGESNPQVFTWKSFMSQLGLSERNSGADDSPESLVALQAALSGLSFQDEDFKEIRMHDTVLLKSQQIASALAKFSQFPPSPKLIALTKDELHERLNRRLGQLAKNEDLQEEMLSLSLEEQVELFGESLNPVNDEETQAYAKRYVDLRFSDAHEEIEKVNWLRFDRIGMRMLKTDHLTAAEWLYLKMLITGINARDARFVLIDEVQDYTATQLIVLSRYFKRAHFMLLGDKHQAIFEGTASFEEIKDIFVQSHGAIEAIKLTTSYRSSPEITQLFGHLLDPSERRTLRSIHRPGVKPQVMAIENTDEYLACIRQAVAQAHEREGLTAVLCAHKDRVFWLAKQLGDTVVRVRDNEPLPKEGVILIDLALAKGLEFDEVIIPDAQATEYDNSDLSRRRLYTAISRAMHQVTILSQGTLSPALQEALADSAVDSAV</sequence>
<dbReference type="InterPro" id="IPR000212">
    <property type="entry name" value="DNA_helicase_UvrD/REP"/>
</dbReference>